<gene>
    <name evidence="1" type="ORF">NPIL_209451</name>
</gene>
<reference evidence="1" key="1">
    <citation type="submission" date="2020-08" db="EMBL/GenBank/DDBJ databases">
        <title>Multicomponent nature underlies the extraordinary mechanical properties of spider dragline silk.</title>
        <authorList>
            <person name="Kono N."/>
            <person name="Nakamura H."/>
            <person name="Mori M."/>
            <person name="Yoshida Y."/>
            <person name="Ohtoshi R."/>
            <person name="Malay A.D."/>
            <person name="Moran D.A.P."/>
            <person name="Tomita M."/>
            <person name="Numata K."/>
            <person name="Arakawa K."/>
        </authorList>
    </citation>
    <scope>NUCLEOTIDE SEQUENCE</scope>
</reference>
<name>A0A8X6UIC3_NEPPI</name>
<dbReference type="EMBL" id="BMAW01127299">
    <property type="protein sequence ID" value="GFU20535.1"/>
    <property type="molecule type" value="Genomic_DNA"/>
</dbReference>
<sequence length="99" mass="11349">MNSPFLQKPRRWNKFFSNLTPEPTNEGARVMSKTALLLVLRLCSHLATGDSTLPQEDWPHQSSGETCHCPCQHVAPTVSKCHWWRRSSWSPDADMSDKR</sequence>
<protein>
    <submittedName>
        <fullName evidence="1">Uncharacterized protein</fullName>
    </submittedName>
</protein>
<dbReference type="Proteomes" id="UP000887013">
    <property type="component" value="Unassembled WGS sequence"/>
</dbReference>
<proteinExistence type="predicted"/>
<organism evidence="1 2">
    <name type="scientific">Nephila pilipes</name>
    <name type="common">Giant wood spider</name>
    <name type="synonym">Nephila maculata</name>
    <dbReference type="NCBI Taxonomy" id="299642"/>
    <lineage>
        <taxon>Eukaryota</taxon>
        <taxon>Metazoa</taxon>
        <taxon>Ecdysozoa</taxon>
        <taxon>Arthropoda</taxon>
        <taxon>Chelicerata</taxon>
        <taxon>Arachnida</taxon>
        <taxon>Araneae</taxon>
        <taxon>Araneomorphae</taxon>
        <taxon>Entelegynae</taxon>
        <taxon>Araneoidea</taxon>
        <taxon>Nephilidae</taxon>
        <taxon>Nephila</taxon>
    </lineage>
</organism>
<evidence type="ECO:0000313" key="2">
    <source>
        <dbReference type="Proteomes" id="UP000887013"/>
    </source>
</evidence>
<keyword evidence="2" id="KW-1185">Reference proteome</keyword>
<comment type="caution">
    <text evidence="1">The sequence shown here is derived from an EMBL/GenBank/DDBJ whole genome shotgun (WGS) entry which is preliminary data.</text>
</comment>
<accession>A0A8X6UIC3</accession>
<dbReference type="OrthoDB" id="6420519at2759"/>
<dbReference type="AlphaFoldDB" id="A0A8X6UIC3"/>
<evidence type="ECO:0000313" key="1">
    <source>
        <dbReference type="EMBL" id="GFU20535.1"/>
    </source>
</evidence>